<name>A0A087AT36_9BIFI</name>
<organism evidence="1 2">
    <name type="scientific">Bifidobacterium cuniculi</name>
    <dbReference type="NCBI Taxonomy" id="1688"/>
    <lineage>
        <taxon>Bacteria</taxon>
        <taxon>Bacillati</taxon>
        <taxon>Actinomycetota</taxon>
        <taxon>Actinomycetes</taxon>
        <taxon>Bifidobacteriales</taxon>
        <taxon>Bifidobacteriaceae</taxon>
        <taxon>Bifidobacterium</taxon>
    </lineage>
</organism>
<evidence type="ECO:0000313" key="1">
    <source>
        <dbReference type="EMBL" id="KFI61936.1"/>
    </source>
</evidence>
<dbReference type="AlphaFoldDB" id="A0A087AT36"/>
<keyword evidence="2" id="KW-1185">Reference proteome</keyword>
<dbReference type="RefSeq" id="WP_033516461.1">
    <property type="nucleotide sequence ID" value="NZ_JGYV01000014.1"/>
</dbReference>
<dbReference type="EMBL" id="JGYV01000014">
    <property type="protein sequence ID" value="KFI61936.1"/>
    <property type="molecule type" value="Genomic_DNA"/>
</dbReference>
<accession>A0A087AT36</accession>
<dbReference type="OrthoDB" id="3230474at2"/>
<proteinExistence type="predicted"/>
<dbReference type="STRING" id="1688.BCUN_1841"/>
<evidence type="ECO:0000313" key="2">
    <source>
        <dbReference type="Proteomes" id="UP000029067"/>
    </source>
</evidence>
<protein>
    <submittedName>
        <fullName evidence="1">Uncharacterized protein</fullName>
    </submittedName>
</protein>
<reference evidence="1 2" key="1">
    <citation type="submission" date="2014-03" db="EMBL/GenBank/DDBJ databases">
        <title>Genomics of Bifidobacteria.</title>
        <authorList>
            <person name="Ventura M."/>
            <person name="Milani C."/>
            <person name="Lugli G.A."/>
        </authorList>
    </citation>
    <scope>NUCLEOTIDE SEQUENCE [LARGE SCALE GENOMIC DNA]</scope>
    <source>
        <strain evidence="1 2">LMG 10738</strain>
    </source>
</reference>
<sequence length="227" mass="25594">MEHDHIAVGNNEKGLHMAHQHTHTCLAATAAVLLLLAAGCGQSETAAPVTFDKDNVTFTGANSITYQKAWDSTTNDIARKMLIDEQITDAEFDQARERYSDCMANFGYTITYEGTNGERQDRYPNTDWEQITKNTEYCQAQTAFDYIELLHNLNGYDSDQDTVTPLVECLKRHGIADRNMTADQYKDIVSDPQTDAKIFGKYFDETRDDYDAEQSPAYWACNADPNS</sequence>
<gene>
    <name evidence="1" type="ORF">BCUN_1841</name>
</gene>
<dbReference type="Proteomes" id="UP000029067">
    <property type="component" value="Unassembled WGS sequence"/>
</dbReference>
<dbReference type="eggNOG" id="ENOG5032FJH">
    <property type="taxonomic scope" value="Bacteria"/>
</dbReference>
<comment type="caution">
    <text evidence="1">The sequence shown here is derived from an EMBL/GenBank/DDBJ whole genome shotgun (WGS) entry which is preliminary data.</text>
</comment>